<dbReference type="Proteomes" id="UP000002051">
    <property type="component" value="Unassembled WGS sequence"/>
</dbReference>
<evidence type="ECO:0000313" key="2">
    <source>
        <dbReference type="EMBL" id="KEH21679.1"/>
    </source>
</evidence>
<name>A0A072TVZ7_MEDTR</name>
<feature type="region of interest" description="Disordered" evidence="1">
    <location>
        <begin position="1"/>
        <end position="22"/>
    </location>
</feature>
<keyword evidence="4" id="KW-1185">Reference proteome</keyword>
<evidence type="ECO:0000313" key="4">
    <source>
        <dbReference type="Proteomes" id="UP000002051"/>
    </source>
</evidence>
<organism evidence="2 4">
    <name type="scientific">Medicago truncatula</name>
    <name type="common">Barrel medic</name>
    <name type="synonym">Medicago tribuloides</name>
    <dbReference type="NCBI Taxonomy" id="3880"/>
    <lineage>
        <taxon>Eukaryota</taxon>
        <taxon>Viridiplantae</taxon>
        <taxon>Streptophyta</taxon>
        <taxon>Embryophyta</taxon>
        <taxon>Tracheophyta</taxon>
        <taxon>Spermatophyta</taxon>
        <taxon>Magnoliopsida</taxon>
        <taxon>eudicotyledons</taxon>
        <taxon>Gunneridae</taxon>
        <taxon>Pentapetalae</taxon>
        <taxon>rosids</taxon>
        <taxon>fabids</taxon>
        <taxon>Fabales</taxon>
        <taxon>Fabaceae</taxon>
        <taxon>Papilionoideae</taxon>
        <taxon>50 kb inversion clade</taxon>
        <taxon>NPAAA clade</taxon>
        <taxon>Hologalegina</taxon>
        <taxon>IRL clade</taxon>
        <taxon>Trifolieae</taxon>
        <taxon>Medicago</taxon>
    </lineage>
</organism>
<dbReference type="AlphaFoldDB" id="A0A072TVZ7"/>
<evidence type="ECO:0000256" key="1">
    <source>
        <dbReference type="SAM" id="MobiDB-lite"/>
    </source>
</evidence>
<dbReference type="EMBL" id="CM001223">
    <property type="protein sequence ID" value="KEH21679.1"/>
    <property type="molecule type" value="Genomic_DNA"/>
</dbReference>
<reference evidence="2 4" key="1">
    <citation type="journal article" date="2011" name="Nature">
        <title>The Medicago genome provides insight into the evolution of rhizobial symbioses.</title>
        <authorList>
            <person name="Young N.D."/>
            <person name="Debelle F."/>
            <person name="Oldroyd G.E."/>
            <person name="Geurts R."/>
            <person name="Cannon S.B."/>
            <person name="Udvardi M.K."/>
            <person name="Benedito V.A."/>
            <person name="Mayer K.F."/>
            <person name="Gouzy J."/>
            <person name="Schoof H."/>
            <person name="Van de Peer Y."/>
            <person name="Proost S."/>
            <person name="Cook D.R."/>
            <person name="Meyers B.C."/>
            <person name="Spannagl M."/>
            <person name="Cheung F."/>
            <person name="De Mita S."/>
            <person name="Krishnakumar V."/>
            <person name="Gundlach H."/>
            <person name="Zhou S."/>
            <person name="Mudge J."/>
            <person name="Bharti A.K."/>
            <person name="Murray J.D."/>
            <person name="Naoumkina M.A."/>
            <person name="Rosen B."/>
            <person name="Silverstein K.A."/>
            <person name="Tang H."/>
            <person name="Rombauts S."/>
            <person name="Zhao P.X."/>
            <person name="Zhou P."/>
            <person name="Barbe V."/>
            <person name="Bardou P."/>
            <person name="Bechner M."/>
            <person name="Bellec A."/>
            <person name="Berger A."/>
            <person name="Berges H."/>
            <person name="Bidwell S."/>
            <person name="Bisseling T."/>
            <person name="Choisne N."/>
            <person name="Couloux A."/>
            <person name="Denny R."/>
            <person name="Deshpande S."/>
            <person name="Dai X."/>
            <person name="Doyle J.J."/>
            <person name="Dudez A.M."/>
            <person name="Farmer A.D."/>
            <person name="Fouteau S."/>
            <person name="Franken C."/>
            <person name="Gibelin C."/>
            <person name="Gish J."/>
            <person name="Goldstein S."/>
            <person name="Gonzalez A.J."/>
            <person name="Green P.J."/>
            <person name="Hallab A."/>
            <person name="Hartog M."/>
            <person name="Hua A."/>
            <person name="Humphray S.J."/>
            <person name="Jeong D.H."/>
            <person name="Jing Y."/>
            <person name="Jocker A."/>
            <person name="Kenton S.M."/>
            <person name="Kim D.J."/>
            <person name="Klee K."/>
            <person name="Lai H."/>
            <person name="Lang C."/>
            <person name="Lin S."/>
            <person name="Macmil S.L."/>
            <person name="Magdelenat G."/>
            <person name="Matthews L."/>
            <person name="McCorrison J."/>
            <person name="Monaghan E.L."/>
            <person name="Mun J.H."/>
            <person name="Najar F.Z."/>
            <person name="Nicholson C."/>
            <person name="Noirot C."/>
            <person name="O'Bleness M."/>
            <person name="Paule C.R."/>
            <person name="Poulain J."/>
            <person name="Prion F."/>
            <person name="Qin B."/>
            <person name="Qu C."/>
            <person name="Retzel E.F."/>
            <person name="Riddle C."/>
            <person name="Sallet E."/>
            <person name="Samain S."/>
            <person name="Samson N."/>
            <person name="Sanders I."/>
            <person name="Saurat O."/>
            <person name="Scarpelli C."/>
            <person name="Schiex T."/>
            <person name="Segurens B."/>
            <person name="Severin A.J."/>
            <person name="Sherrier D.J."/>
            <person name="Shi R."/>
            <person name="Sims S."/>
            <person name="Singer S.R."/>
            <person name="Sinharoy S."/>
            <person name="Sterck L."/>
            <person name="Viollet A."/>
            <person name="Wang B.B."/>
            <person name="Wang K."/>
            <person name="Wang M."/>
            <person name="Wang X."/>
            <person name="Warfsmann J."/>
            <person name="Weissenbach J."/>
            <person name="White D.D."/>
            <person name="White J.D."/>
            <person name="Wiley G.B."/>
            <person name="Wincker P."/>
            <person name="Xing Y."/>
            <person name="Yang L."/>
            <person name="Yao Z."/>
            <person name="Ying F."/>
            <person name="Zhai J."/>
            <person name="Zhou L."/>
            <person name="Zuber A."/>
            <person name="Denarie J."/>
            <person name="Dixon R.A."/>
            <person name="May G.D."/>
            <person name="Schwartz D.C."/>
            <person name="Rogers J."/>
            <person name="Quetier F."/>
            <person name="Town C.D."/>
            <person name="Roe B.A."/>
        </authorList>
    </citation>
    <scope>NUCLEOTIDE SEQUENCE [LARGE SCALE GENOMIC DNA]</scope>
    <source>
        <strain evidence="2">A17</strain>
        <strain evidence="3 4">cv. Jemalong A17</strain>
    </source>
</reference>
<evidence type="ECO:0000313" key="3">
    <source>
        <dbReference type="EnsemblPlants" id="KEH21679"/>
    </source>
</evidence>
<sequence>MDKQDQESKEKITTPRNVHPVRSNLTYSTGEIDFFNPLSMSSYKEIQMGYKKLASINSQRTTLISTHFPNLTNQQGTHDFHSPKVFTIVSQL</sequence>
<proteinExistence type="predicted"/>
<reference evidence="2 4" key="2">
    <citation type="journal article" date="2014" name="BMC Genomics">
        <title>An improved genome release (version Mt4.0) for the model legume Medicago truncatula.</title>
        <authorList>
            <person name="Tang H."/>
            <person name="Krishnakumar V."/>
            <person name="Bidwell S."/>
            <person name="Rosen B."/>
            <person name="Chan A."/>
            <person name="Zhou S."/>
            <person name="Gentzbittel L."/>
            <person name="Childs K.L."/>
            <person name="Yandell M."/>
            <person name="Gundlach H."/>
            <person name="Mayer K.F."/>
            <person name="Schwartz D.C."/>
            <person name="Town C.D."/>
        </authorList>
    </citation>
    <scope>GENOME REANNOTATION</scope>
    <source>
        <strain evidence="2">A17</strain>
        <strain evidence="3 4">cv. Jemalong A17</strain>
    </source>
</reference>
<reference evidence="3" key="3">
    <citation type="submission" date="2015-04" db="UniProtKB">
        <authorList>
            <consortium name="EnsemblPlants"/>
        </authorList>
    </citation>
    <scope>IDENTIFICATION</scope>
    <source>
        <strain evidence="3">cv. Jemalong A17</strain>
    </source>
</reference>
<dbReference type="HOGENOM" id="CLU_187138_0_0_1"/>
<protein>
    <submittedName>
        <fullName evidence="2 3">Uncharacterized protein</fullName>
    </submittedName>
</protein>
<gene>
    <name evidence="2" type="ordered locus">MTR_7g015000</name>
</gene>
<accession>A0A072TVZ7</accession>
<dbReference type="EnsemblPlants" id="KEH21679">
    <property type="protein sequence ID" value="KEH21679"/>
    <property type="gene ID" value="MTR_7g015000"/>
</dbReference>
<feature type="compositionally biased region" description="Basic and acidic residues" evidence="1">
    <location>
        <begin position="1"/>
        <end position="13"/>
    </location>
</feature>